<accession>A0ABW5IQX0</accession>
<dbReference type="PANTHER" id="PTHR43877:SF2">
    <property type="entry name" value="AMINOALKYLPHOSPHONATE N-ACETYLTRANSFERASE-RELATED"/>
    <property type="match status" value="1"/>
</dbReference>
<protein>
    <submittedName>
        <fullName evidence="4">GNAT family N-acetyltransferase</fullName>
    </submittedName>
</protein>
<evidence type="ECO:0000259" key="3">
    <source>
        <dbReference type="PROSITE" id="PS51186"/>
    </source>
</evidence>
<proteinExistence type="predicted"/>
<dbReference type="RefSeq" id="WP_377511468.1">
    <property type="nucleotide sequence ID" value="NZ_JBHULU010000022.1"/>
</dbReference>
<feature type="domain" description="N-acetyltransferase" evidence="3">
    <location>
        <begin position="1"/>
        <end position="150"/>
    </location>
</feature>
<keyword evidence="1" id="KW-0808">Transferase</keyword>
<evidence type="ECO:0000313" key="5">
    <source>
        <dbReference type="Proteomes" id="UP001597544"/>
    </source>
</evidence>
<name>A0ABW5IQX0_9BACT</name>
<evidence type="ECO:0000313" key="4">
    <source>
        <dbReference type="EMBL" id="MFD2515848.1"/>
    </source>
</evidence>
<dbReference type="SUPFAM" id="SSF55729">
    <property type="entry name" value="Acyl-CoA N-acyltransferases (Nat)"/>
    <property type="match status" value="1"/>
</dbReference>
<dbReference type="InterPro" id="IPR016181">
    <property type="entry name" value="Acyl_CoA_acyltransferase"/>
</dbReference>
<dbReference type="Pfam" id="PF00583">
    <property type="entry name" value="Acetyltransf_1"/>
    <property type="match status" value="1"/>
</dbReference>
<sequence length="155" mass="17344">MLRLIRTDSDNKDFRQLIVLLDQDLKKRDGDEHSFFAQFNKIDNISHVIVAYKENIPVGCGAIKAYTPGIAEIKRMFVSEQHRGQGIAGLVLQELENWAAELGYSSCILETGLKQTPAIRLYQKSSYAVIPNYGQYAGVESSVCMQKDLKTASEA</sequence>
<dbReference type="InterPro" id="IPR050832">
    <property type="entry name" value="Bact_Acetyltransf"/>
</dbReference>
<dbReference type="InterPro" id="IPR000182">
    <property type="entry name" value="GNAT_dom"/>
</dbReference>
<dbReference type="PANTHER" id="PTHR43877">
    <property type="entry name" value="AMINOALKYLPHOSPHONATE N-ACETYLTRANSFERASE-RELATED-RELATED"/>
    <property type="match status" value="1"/>
</dbReference>
<keyword evidence="5" id="KW-1185">Reference proteome</keyword>
<dbReference type="CDD" id="cd04301">
    <property type="entry name" value="NAT_SF"/>
    <property type="match status" value="1"/>
</dbReference>
<reference evidence="5" key="1">
    <citation type="journal article" date="2019" name="Int. J. Syst. Evol. Microbiol.">
        <title>The Global Catalogue of Microorganisms (GCM) 10K type strain sequencing project: providing services to taxonomists for standard genome sequencing and annotation.</title>
        <authorList>
            <consortium name="The Broad Institute Genomics Platform"/>
            <consortium name="The Broad Institute Genome Sequencing Center for Infectious Disease"/>
            <person name="Wu L."/>
            <person name="Ma J."/>
        </authorList>
    </citation>
    <scope>NUCLEOTIDE SEQUENCE [LARGE SCALE GENOMIC DNA]</scope>
    <source>
        <strain evidence="5">KCTC 42498</strain>
    </source>
</reference>
<evidence type="ECO:0000256" key="1">
    <source>
        <dbReference type="ARBA" id="ARBA00022679"/>
    </source>
</evidence>
<dbReference type="EMBL" id="JBHULU010000022">
    <property type="protein sequence ID" value="MFD2515848.1"/>
    <property type="molecule type" value="Genomic_DNA"/>
</dbReference>
<evidence type="ECO:0000256" key="2">
    <source>
        <dbReference type="ARBA" id="ARBA00023315"/>
    </source>
</evidence>
<keyword evidence="2" id="KW-0012">Acyltransferase</keyword>
<dbReference type="Gene3D" id="3.40.630.30">
    <property type="match status" value="1"/>
</dbReference>
<dbReference type="PROSITE" id="PS51186">
    <property type="entry name" value="GNAT"/>
    <property type="match status" value="1"/>
</dbReference>
<comment type="caution">
    <text evidence="4">The sequence shown here is derived from an EMBL/GenBank/DDBJ whole genome shotgun (WGS) entry which is preliminary data.</text>
</comment>
<organism evidence="4 5">
    <name type="scientific">Pontibacter locisalis</name>
    <dbReference type="NCBI Taxonomy" id="1719035"/>
    <lineage>
        <taxon>Bacteria</taxon>
        <taxon>Pseudomonadati</taxon>
        <taxon>Bacteroidota</taxon>
        <taxon>Cytophagia</taxon>
        <taxon>Cytophagales</taxon>
        <taxon>Hymenobacteraceae</taxon>
        <taxon>Pontibacter</taxon>
    </lineage>
</organism>
<dbReference type="Proteomes" id="UP001597544">
    <property type="component" value="Unassembled WGS sequence"/>
</dbReference>
<gene>
    <name evidence="4" type="ORF">ACFSRY_18395</name>
</gene>